<gene>
    <name evidence="1" type="ORF">BINO364_LOCUS15209</name>
</gene>
<feature type="non-terminal residue" evidence="1">
    <location>
        <position position="81"/>
    </location>
</feature>
<keyword evidence="2" id="KW-1185">Reference proteome</keyword>
<proteinExistence type="predicted"/>
<dbReference type="Proteomes" id="UP000838878">
    <property type="component" value="Chromosome 8"/>
</dbReference>
<reference evidence="1" key="1">
    <citation type="submission" date="2021-12" db="EMBL/GenBank/DDBJ databases">
        <authorList>
            <person name="Martin H S."/>
        </authorList>
    </citation>
    <scope>NUCLEOTIDE SEQUENCE</scope>
</reference>
<dbReference type="OrthoDB" id="7364812at2759"/>
<evidence type="ECO:0000313" key="1">
    <source>
        <dbReference type="EMBL" id="CAH0730202.1"/>
    </source>
</evidence>
<protein>
    <submittedName>
        <fullName evidence="1">Uncharacterized protein</fullName>
    </submittedName>
</protein>
<dbReference type="AlphaFoldDB" id="A0A8J9VEB8"/>
<name>A0A8J9VEB8_9NEOP</name>
<organism evidence="1 2">
    <name type="scientific">Brenthis ino</name>
    <name type="common">lesser marbled fritillary</name>
    <dbReference type="NCBI Taxonomy" id="405034"/>
    <lineage>
        <taxon>Eukaryota</taxon>
        <taxon>Metazoa</taxon>
        <taxon>Ecdysozoa</taxon>
        <taxon>Arthropoda</taxon>
        <taxon>Hexapoda</taxon>
        <taxon>Insecta</taxon>
        <taxon>Pterygota</taxon>
        <taxon>Neoptera</taxon>
        <taxon>Endopterygota</taxon>
        <taxon>Lepidoptera</taxon>
        <taxon>Glossata</taxon>
        <taxon>Ditrysia</taxon>
        <taxon>Papilionoidea</taxon>
        <taxon>Nymphalidae</taxon>
        <taxon>Heliconiinae</taxon>
        <taxon>Argynnini</taxon>
        <taxon>Brenthis</taxon>
    </lineage>
</organism>
<dbReference type="EMBL" id="OV170228">
    <property type="protein sequence ID" value="CAH0730202.1"/>
    <property type="molecule type" value="Genomic_DNA"/>
</dbReference>
<accession>A0A8J9VEB8</accession>
<sequence>MLKRSANLTKCVTTKRLKDIYIIGQVGLVCDEQYLLTSKPTSADTASENTTQVRFPEVWRERASVATELNSTPEARSLTSL</sequence>
<evidence type="ECO:0000313" key="2">
    <source>
        <dbReference type="Proteomes" id="UP000838878"/>
    </source>
</evidence>